<feature type="transmembrane region" description="Helical" evidence="5">
    <location>
        <begin position="394"/>
        <end position="414"/>
    </location>
</feature>
<feature type="transmembrane region" description="Helical" evidence="5">
    <location>
        <begin position="83"/>
        <end position="104"/>
    </location>
</feature>
<evidence type="ECO:0000256" key="4">
    <source>
        <dbReference type="ARBA" id="ARBA00023136"/>
    </source>
</evidence>
<dbReference type="Proteomes" id="UP000838878">
    <property type="component" value="Chromosome 12"/>
</dbReference>
<evidence type="ECO:0000313" key="7">
    <source>
        <dbReference type="EMBL" id="CAH0717462.1"/>
    </source>
</evidence>
<protein>
    <recommendedName>
        <fullName evidence="6">Amino acid transporter transmembrane domain-containing protein</fullName>
    </recommendedName>
</protein>
<feature type="transmembrane region" description="Helical" evidence="5">
    <location>
        <begin position="435"/>
        <end position="457"/>
    </location>
</feature>
<gene>
    <name evidence="7" type="ORF">BINO364_LOCUS4064</name>
</gene>
<proteinExistence type="predicted"/>
<evidence type="ECO:0000259" key="6">
    <source>
        <dbReference type="Pfam" id="PF01490"/>
    </source>
</evidence>
<keyword evidence="2 5" id="KW-0812">Transmembrane</keyword>
<sequence length="473" mass="52585">MASNEKKDNFNSTANLARTTGFQSTLSIDSKDIISDEKPYKPFEHRNLEHPNSTIGSIIHLLKACLGSGILAMPAAFKNAGLVTGLIGTLIAGIICTHTVHLVVKISQELCVEAKKPSMGFAETCGASFAFGPKRLRHWSGFVKTLIDFSMTLTYLSVLCVYIVFIGSSVKEVIEVYYPEYNFPIQIYCCMTFVPLVLICQVRNLKYLVPFSMIANIFIVIVFGVTMYYMFMDLPPMSEREMVASVSQWPLFLSTVIFAMEGIGVVMPIENEMAKPQQFLGCPGVLNVSMVIVITLYAIFGFFGYLQFGDEVKGSITLNLPQDSWVAQGAKLLMALVIYLSFGLQFYVPMEMIQRLLLQKYSKKYENLVQISIRTFIAILVVAVAVAFPNLELVISLVGAIFFSTLGLLIPAVVDTVYRWEKGLGRFNYILFKNTIIIIISIIALLSGSYVSILGMIEESSQKSDIHVNSTMT</sequence>
<evidence type="ECO:0000256" key="3">
    <source>
        <dbReference type="ARBA" id="ARBA00022989"/>
    </source>
</evidence>
<evidence type="ECO:0000256" key="1">
    <source>
        <dbReference type="ARBA" id="ARBA00004141"/>
    </source>
</evidence>
<feature type="transmembrane region" description="Helical" evidence="5">
    <location>
        <begin position="209"/>
        <end position="231"/>
    </location>
</feature>
<dbReference type="Pfam" id="PF01490">
    <property type="entry name" value="Aa_trans"/>
    <property type="match status" value="1"/>
</dbReference>
<keyword evidence="3 5" id="KW-1133">Transmembrane helix</keyword>
<keyword evidence="4 5" id="KW-0472">Membrane</keyword>
<dbReference type="GO" id="GO:0015179">
    <property type="term" value="F:L-amino acid transmembrane transporter activity"/>
    <property type="evidence" value="ECO:0007669"/>
    <property type="project" value="TreeGrafter"/>
</dbReference>
<feature type="transmembrane region" description="Helical" evidence="5">
    <location>
        <begin position="281"/>
        <end position="305"/>
    </location>
</feature>
<evidence type="ECO:0000313" key="8">
    <source>
        <dbReference type="Proteomes" id="UP000838878"/>
    </source>
</evidence>
<accession>A0A8J9VSC9</accession>
<feature type="transmembrane region" description="Helical" evidence="5">
    <location>
        <begin position="251"/>
        <end position="269"/>
    </location>
</feature>
<name>A0A8J9VSC9_9NEOP</name>
<feature type="transmembrane region" description="Helical" evidence="5">
    <location>
        <begin position="325"/>
        <end position="348"/>
    </location>
</feature>
<organism evidence="7 8">
    <name type="scientific">Brenthis ino</name>
    <name type="common">lesser marbled fritillary</name>
    <dbReference type="NCBI Taxonomy" id="405034"/>
    <lineage>
        <taxon>Eukaryota</taxon>
        <taxon>Metazoa</taxon>
        <taxon>Ecdysozoa</taxon>
        <taxon>Arthropoda</taxon>
        <taxon>Hexapoda</taxon>
        <taxon>Insecta</taxon>
        <taxon>Pterygota</taxon>
        <taxon>Neoptera</taxon>
        <taxon>Endopterygota</taxon>
        <taxon>Lepidoptera</taxon>
        <taxon>Glossata</taxon>
        <taxon>Ditrysia</taxon>
        <taxon>Papilionoidea</taxon>
        <taxon>Nymphalidae</taxon>
        <taxon>Heliconiinae</taxon>
        <taxon>Argynnini</taxon>
        <taxon>Brenthis</taxon>
    </lineage>
</organism>
<evidence type="ECO:0000256" key="5">
    <source>
        <dbReference type="SAM" id="Phobius"/>
    </source>
</evidence>
<reference evidence="7" key="1">
    <citation type="submission" date="2021-12" db="EMBL/GenBank/DDBJ databases">
        <authorList>
            <person name="Martin H S."/>
        </authorList>
    </citation>
    <scope>NUCLEOTIDE SEQUENCE</scope>
</reference>
<evidence type="ECO:0000256" key="2">
    <source>
        <dbReference type="ARBA" id="ARBA00022692"/>
    </source>
</evidence>
<keyword evidence="8" id="KW-1185">Reference proteome</keyword>
<feature type="transmembrane region" description="Helical" evidence="5">
    <location>
        <begin position="185"/>
        <end position="202"/>
    </location>
</feature>
<dbReference type="GO" id="GO:0005774">
    <property type="term" value="C:vacuolar membrane"/>
    <property type="evidence" value="ECO:0007669"/>
    <property type="project" value="TreeGrafter"/>
</dbReference>
<comment type="subcellular location">
    <subcellularLocation>
        <location evidence="1">Membrane</location>
        <topology evidence="1">Multi-pass membrane protein</topology>
    </subcellularLocation>
</comment>
<dbReference type="PANTHER" id="PTHR22950:SF494">
    <property type="entry name" value="GH04538P"/>
    <property type="match status" value="1"/>
</dbReference>
<dbReference type="OrthoDB" id="1684102at2759"/>
<feature type="domain" description="Amino acid transporter transmembrane" evidence="6">
    <location>
        <begin position="52"/>
        <end position="453"/>
    </location>
</feature>
<dbReference type="AlphaFoldDB" id="A0A8J9VSC9"/>
<feature type="transmembrane region" description="Helical" evidence="5">
    <location>
        <begin position="368"/>
        <end position="388"/>
    </location>
</feature>
<feature type="non-terminal residue" evidence="7">
    <location>
        <position position="473"/>
    </location>
</feature>
<dbReference type="PANTHER" id="PTHR22950">
    <property type="entry name" value="AMINO ACID TRANSPORTER"/>
    <property type="match status" value="1"/>
</dbReference>
<dbReference type="EMBL" id="OV170232">
    <property type="protein sequence ID" value="CAH0717462.1"/>
    <property type="molecule type" value="Genomic_DNA"/>
</dbReference>
<feature type="transmembrane region" description="Helical" evidence="5">
    <location>
        <begin position="55"/>
        <end position="77"/>
    </location>
</feature>
<dbReference type="InterPro" id="IPR013057">
    <property type="entry name" value="AA_transpt_TM"/>
</dbReference>
<feature type="transmembrane region" description="Helical" evidence="5">
    <location>
        <begin position="145"/>
        <end position="165"/>
    </location>
</feature>